<gene>
    <name evidence="2" type="ORF">BGZ97_005829</name>
</gene>
<feature type="compositionally biased region" description="Low complexity" evidence="1">
    <location>
        <begin position="184"/>
        <end position="207"/>
    </location>
</feature>
<protein>
    <submittedName>
        <fullName evidence="2">Uncharacterized protein</fullName>
    </submittedName>
</protein>
<dbReference type="AlphaFoldDB" id="A0A9P6QQE8"/>
<feature type="compositionally biased region" description="Low complexity" evidence="1">
    <location>
        <begin position="488"/>
        <end position="524"/>
    </location>
</feature>
<evidence type="ECO:0000256" key="1">
    <source>
        <dbReference type="SAM" id="MobiDB-lite"/>
    </source>
</evidence>
<feature type="region of interest" description="Disordered" evidence="1">
    <location>
        <begin position="131"/>
        <end position="224"/>
    </location>
</feature>
<feature type="region of interest" description="Disordered" evidence="1">
    <location>
        <begin position="290"/>
        <end position="317"/>
    </location>
</feature>
<dbReference type="Proteomes" id="UP000823405">
    <property type="component" value="Unassembled WGS sequence"/>
</dbReference>
<feature type="region of interest" description="Disordered" evidence="1">
    <location>
        <begin position="1"/>
        <end position="20"/>
    </location>
</feature>
<accession>A0A9P6QQE8</accession>
<feature type="compositionally biased region" description="Basic and acidic residues" evidence="1">
    <location>
        <begin position="429"/>
        <end position="441"/>
    </location>
</feature>
<dbReference type="OrthoDB" id="10673717at2759"/>
<feature type="compositionally biased region" description="Low complexity" evidence="1">
    <location>
        <begin position="1"/>
        <end position="16"/>
    </location>
</feature>
<evidence type="ECO:0000313" key="2">
    <source>
        <dbReference type="EMBL" id="KAG0291654.1"/>
    </source>
</evidence>
<feature type="compositionally biased region" description="Low complexity" evidence="1">
    <location>
        <begin position="402"/>
        <end position="428"/>
    </location>
</feature>
<keyword evidence="3" id="KW-1185">Reference proteome</keyword>
<feature type="compositionally biased region" description="Polar residues" evidence="1">
    <location>
        <begin position="302"/>
        <end position="317"/>
    </location>
</feature>
<feature type="compositionally biased region" description="Low complexity" evidence="1">
    <location>
        <begin position="155"/>
        <end position="176"/>
    </location>
</feature>
<sequence>MASSNTPTATATAATTFPIFAQERRMRPSEQQILVDSGGIDSIQDNASPSYLDQSEKNVTTIMTTTTGSFADTQTEPVGKLPGKLKKTSQKSFGQQQSSMSTMVQTSIDKFTINSKKPSVSTRKVPETKFLVKTTPSSTTTNTNSRKLATETASIKPDPITTTIATTVPPKTTPTKSKPKLKTSHTSSPSPSSSASPKKTTPTASTPVKRRSLILTSTKPSPFSHARVKPTTYFELLPPPALSTVIHKPGDSPSPINNAAVKAGPGSGVSSTSFCSAPTGAAAKTPVKIKEPMPESKDVLTVKSNRPTPSNASSPVARNTAAITSTLIANDIMALPTKETPRRILNTNSDLKEFNSINTVTATANIRSEKSTAPTGSSITKSSTSIKLTVAPIEISRRVIKIKSSSPTTTTPTTAPKAAEASSGAASSEVKKTSSRSKKEPLTLIASQAQVNKRKSSSVPKPPTVAPVKPKSKPKPSNTSSNIVDPVSSTNTTATTTSVAILVSKTKTTSKGTTTCNSSNLSTTPKAPSHCHSFHNQDD</sequence>
<feature type="region of interest" description="Disordered" evidence="1">
    <location>
        <begin position="68"/>
        <end position="103"/>
    </location>
</feature>
<reference evidence="2" key="1">
    <citation type="journal article" date="2020" name="Fungal Divers.">
        <title>Resolving the Mortierellaceae phylogeny through synthesis of multi-gene phylogenetics and phylogenomics.</title>
        <authorList>
            <person name="Vandepol N."/>
            <person name="Liber J."/>
            <person name="Desiro A."/>
            <person name="Na H."/>
            <person name="Kennedy M."/>
            <person name="Barry K."/>
            <person name="Grigoriev I.V."/>
            <person name="Miller A.N."/>
            <person name="O'Donnell K."/>
            <person name="Stajich J.E."/>
            <person name="Bonito G."/>
        </authorList>
    </citation>
    <scope>NUCLEOTIDE SEQUENCE</scope>
    <source>
        <strain evidence="2">NVP60</strain>
    </source>
</reference>
<evidence type="ECO:0000313" key="3">
    <source>
        <dbReference type="Proteomes" id="UP000823405"/>
    </source>
</evidence>
<comment type="caution">
    <text evidence="2">The sequence shown here is derived from an EMBL/GenBank/DDBJ whole genome shotgun (WGS) entry which is preliminary data.</text>
</comment>
<feature type="compositionally biased region" description="Basic and acidic residues" evidence="1">
    <location>
        <begin position="290"/>
        <end position="300"/>
    </location>
</feature>
<proteinExistence type="predicted"/>
<feature type="region of interest" description="Disordered" evidence="1">
    <location>
        <begin position="402"/>
        <end position="539"/>
    </location>
</feature>
<dbReference type="EMBL" id="JAAAIN010002603">
    <property type="protein sequence ID" value="KAG0291654.1"/>
    <property type="molecule type" value="Genomic_DNA"/>
</dbReference>
<organism evidence="2 3">
    <name type="scientific">Linnemannia gamsii</name>
    <dbReference type="NCBI Taxonomy" id="64522"/>
    <lineage>
        <taxon>Eukaryota</taxon>
        <taxon>Fungi</taxon>
        <taxon>Fungi incertae sedis</taxon>
        <taxon>Mucoromycota</taxon>
        <taxon>Mortierellomycotina</taxon>
        <taxon>Mortierellomycetes</taxon>
        <taxon>Mortierellales</taxon>
        <taxon>Mortierellaceae</taxon>
        <taxon>Linnemannia</taxon>
    </lineage>
</organism>
<feature type="compositionally biased region" description="Low complexity" evidence="1">
    <location>
        <begin position="134"/>
        <end position="145"/>
    </location>
</feature>
<name>A0A9P6QQE8_9FUNG</name>